<organism>
    <name type="scientific">Ixodes scapularis</name>
    <name type="common">Black-legged tick</name>
    <name type="synonym">Deer tick</name>
    <dbReference type="NCBI Taxonomy" id="6945"/>
    <lineage>
        <taxon>Eukaryota</taxon>
        <taxon>Metazoa</taxon>
        <taxon>Ecdysozoa</taxon>
        <taxon>Arthropoda</taxon>
        <taxon>Chelicerata</taxon>
        <taxon>Arachnida</taxon>
        <taxon>Acari</taxon>
        <taxon>Parasitiformes</taxon>
        <taxon>Ixodida</taxon>
        <taxon>Ixodoidea</taxon>
        <taxon>Ixodidae</taxon>
        <taxon>Ixodinae</taxon>
        <taxon>Ixodes</taxon>
    </lineage>
</organism>
<dbReference type="PaxDb" id="6945-B7P3H8"/>
<dbReference type="EMBL" id="DS628877">
    <property type="protein sequence ID" value="EEC01150.1"/>
    <property type="molecule type" value="Genomic_DNA"/>
</dbReference>
<dbReference type="EMBL" id="ABJB011056505">
    <property type="status" value="NOT_ANNOTATED_CDS"/>
    <property type="molecule type" value="Genomic_DNA"/>
</dbReference>
<protein>
    <submittedName>
        <fullName evidence="1 2">Uncharacterized protein</fullName>
    </submittedName>
</protein>
<evidence type="ECO:0000313" key="3">
    <source>
        <dbReference type="Proteomes" id="UP000001555"/>
    </source>
</evidence>
<dbReference type="AlphaFoldDB" id="B7P3H8"/>
<accession>B7P3H8</accession>
<proteinExistence type="predicted"/>
<name>B7P3H8_IXOSC</name>
<dbReference type="Proteomes" id="UP000001555">
    <property type="component" value="Unassembled WGS sequence"/>
</dbReference>
<reference evidence="1 3" key="1">
    <citation type="submission" date="2008-03" db="EMBL/GenBank/DDBJ databases">
        <title>Annotation of Ixodes scapularis.</title>
        <authorList>
            <consortium name="Ixodes scapularis Genome Project Consortium"/>
            <person name="Caler E."/>
            <person name="Hannick L.I."/>
            <person name="Bidwell S."/>
            <person name="Joardar V."/>
            <person name="Thiagarajan M."/>
            <person name="Amedeo P."/>
            <person name="Galinsky K.J."/>
            <person name="Schobel S."/>
            <person name="Inman J."/>
            <person name="Hostetler J."/>
            <person name="Miller J."/>
            <person name="Hammond M."/>
            <person name="Megy K."/>
            <person name="Lawson D."/>
            <person name="Kodira C."/>
            <person name="Sutton G."/>
            <person name="Meyer J."/>
            <person name="Hill C.A."/>
            <person name="Birren B."/>
            <person name="Nene V."/>
            <person name="Collins F."/>
            <person name="Alarcon-Chaidez F."/>
            <person name="Wikel S."/>
            <person name="Strausberg R."/>
        </authorList>
    </citation>
    <scope>NUCLEOTIDE SEQUENCE [LARGE SCALE GENOMIC DNA]</scope>
    <source>
        <strain evidence="3">Wikel</strain>
        <strain evidence="1">Wikel colony</strain>
    </source>
</reference>
<reference evidence="2" key="2">
    <citation type="submission" date="2020-05" db="UniProtKB">
        <authorList>
            <consortium name="EnsemblMetazoa"/>
        </authorList>
    </citation>
    <scope>IDENTIFICATION</scope>
    <source>
        <strain evidence="2">wikel</strain>
    </source>
</reference>
<gene>
    <name evidence="1" type="ORF">IscW_ISCW001317</name>
</gene>
<dbReference type="HOGENOM" id="CLU_2457259_0_0_1"/>
<evidence type="ECO:0000313" key="1">
    <source>
        <dbReference type="EMBL" id="EEC01150.1"/>
    </source>
</evidence>
<dbReference type="VEuPathDB" id="VectorBase:ISCW001317"/>
<dbReference type="InParanoid" id="B7P3H8"/>
<evidence type="ECO:0000313" key="2">
    <source>
        <dbReference type="EnsemblMetazoa" id="ISCW001317-PA"/>
    </source>
</evidence>
<dbReference type="EnsemblMetazoa" id="ISCW001317-RA">
    <property type="protein sequence ID" value="ISCW001317-PA"/>
    <property type="gene ID" value="ISCW001317"/>
</dbReference>
<keyword evidence="3" id="KW-1185">Reference proteome</keyword>
<sequence>MHLEDLTKRVNIPHQFLSKETYEALLMTSYSTVACIWYLLTEEPFVFADGKLVRTPFWKTIPKMWTTSRSSAALSRAARASRPAGNRIL</sequence>
<dbReference type="VEuPathDB" id="VectorBase:ISCI001317"/>